<gene>
    <name evidence="1" type="ORF">S01H4_37854</name>
</gene>
<accession>X1D4N2</accession>
<name>X1D4N2_9ZZZZ</name>
<comment type="caution">
    <text evidence="1">The sequence shown here is derived from an EMBL/GenBank/DDBJ whole genome shotgun (WGS) entry which is preliminary data.</text>
</comment>
<dbReference type="EMBL" id="BART01020363">
    <property type="protein sequence ID" value="GAH03235.1"/>
    <property type="molecule type" value="Genomic_DNA"/>
</dbReference>
<protein>
    <submittedName>
        <fullName evidence="1">Uncharacterized protein</fullName>
    </submittedName>
</protein>
<proteinExistence type="predicted"/>
<feature type="non-terminal residue" evidence="1">
    <location>
        <position position="292"/>
    </location>
</feature>
<sequence length="292" mass="32189">ELNQTNSNKTYTYPSVINATTNISSINSESIYNLSLYRDSSVIATTATATSLTEEIKLGFGSYNYTAIFFSTNYTNITTNMTNRFAIVNKGDVSLNLTLDGLNSNNSYSYSDTINITAWKNSTDPETPVNITVFMDGAIINTSTSLDILENLTILTIGTYNFSATVTSTNYTDISITENRFAIVTDADSPSWRNQLQNSSTVLTGESLNLSAEGYDYVGLDFAWLSTNESGEWVNYTTEEDDTDDETACIGNFQSFEEACASATDENWTTYAANDWGDRAYVLENFTINSPT</sequence>
<dbReference type="AlphaFoldDB" id="X1D4N2"/>
<reference evidence="1" key="1">
    <citation type="journal article" date="2014" name="Front. Microbiol.">
        <title>High frequency of phylogenetically diverse reductive dehalogenase-homologous genes in deep subseafloor sedimentary metagenomes.</title>
        <authorList>
            <person name="Kawai M."/>
            <person name="Futagami T."/>
            <person name="Toyoda A."/>
            <person name="Takaki Y."/>
            <person name="Nishi S."/>
            <person name="Hori S."/>
            <person name="Arai W."/>
            <person name="Tsubouchi T."/>
            <person name="Morono Y."/>
            <person name="Uchiyama I."/>
            <person name="Ito T."/>
            <person name="Fujiyama A."/>
            <person name="Inagaki F."/>
            <person name="Takami H."/>
        </authorList>
    </citation>
    <scope>NUCLEOTIDE SEQUENCE</scope>
    <source>
        <strain evidence="1">Expedition CK06-06</strain>
    </source>
</reference>
<organism evidence="1">
    <name type="scientific">marine sediment metagenome</name>
    <dbReference type="NCBI Taxonomy" id="412755"/>
    <lineage>
        <taxon>unclassified sequences</taxon>
        <taxon>metagenomes</taxon>
        <taxon>ecological metagenomes</taxon>
    </lineage>
</organism>
<feature type="non-terminal residue" evidence="1">
    <location>
        <position position="1"/>
    </location>
</feature>
<evidence type="ECO:0000313" key="1">
    <source>
        <dbReference type="EMBL" id="GAH03235.1"/>
    </source>
</evidence>